<reference evidence="3 4" key="1">
    <citation type="submission" date="2016-10" db="EMBL/GenBank/DDBJ databases">
        <authorList>
            <person name="de Groot N.N."/>
        </authorList>
    </citation>
    <scope>NUCLEOTIDE SEQUENCE [LARGE SCALE GENOMIC DNA]</scope>
    <source>
        <strain evidence="3 4">DSM 26515</strain>
    </source>
</reference>
<evidence type="ECO:0000313" key="4">
    <source>
        <dbReference type="Proteomes" id="UP000199420"/>
    </source>
</evidence>
<accession>A0A1H6XEF8</accession>
<feature type="region of interest" description="Disordered" evidence="1">
    <location>
        <begin position="31"/>
        <end position="61"/>
    </location>
</feature>
<dbReference type="RefSeq" id="WP_091338184.1">
    <property type="nucleotide sequence ID" value="NZ_FNYC01000005.1"/>
</dbReference>
<dbReference type="Proteomes" id="UP000199420">
    <property type="component" value="Unassembled WGS sequence"/>
</dbReference>
<evidence type="ECO:0000256" key="2">
    <source>
        <dbReference type="SAM" id="SignalP"/>
    </source>
</evidence>
<keyword evidence="2" id="KW-0732">Signal</keyword>
<dbReference type="OrthoDB" id="6008970at2"/>
<dbReference type="EMBL" id="FNYC01000005">
    <property type="protein sequence ID" value="SEJ25027.1"/>
    <property type="molecule type" value="Genomic_DNA"/>
</dbReference>
<protein>
    <submittedName>
        <fullName evidence="3">Uncharacterized protein</fullName>
    </submittedName>
</protein>
<proteinExistence type="predicted"/>
<dbReference type="STRING" id="529704.SAMN02927913_2808"/>
<evidence type="ECO:0000256" key="1">
    <source>
        <dbReference type="SAM" id="MobiDB-lite"/>
    </source>
</evidence>
<feature type="chain" id="PRO_5011468296" evidence="2">
    <location>
        <begin position="23"/>
        <end position="197"/>
    </location>
</feature>
<dbReference type="AlphaFoldDB" id="A0A1H6XEF8"/>
<keyword evidence="4" id="KW-1185">Reference proteome</keyword>
<evidence type="ECO:0000313" key="3">
    <source>
        <dbReference type="EMBL" id="SEJ25027.1"/>
    </source>
</evidence>
<gene>
    <name evidence="3" type="ORF">SAMN04487997_2831</name>
</gene>
<organism evidence="3 4">
    <name type="scientific">Frateuria terrea</name>
    <dbReference type="NCBI Taxonomy" id="529704"/>
    <lineage>
        <taxon>Bacteria</taxon>
        <taxon>Pseudomonadati</taxon>
        <taxon>Pseudomonadota</taxon>
        <taxon>Gammaproteobacteria</taxon>
        <taxon>Lysobacterales</taxon>
        <taxon>Rhodanobacteraceae</taxon>
        <taxon>Frateuria</taxon>
    </lineage>
</organism>
<feature type="signal peptide" evidence="2">
    <location>
        <begin position="1"/>
        <end position="22"/>
    </location>
</feature>
<sequence length="197" mass="19669">MTIHPRSLALHGMALAGLLLLAACGKHENEAATTPPAASTTPAPAVAHTAPAPAASTPAPAAAGTAAMPASAGTSASATPTPANVFKVDQVQLGEAVTAGYKIAKPTTSFDASQNTIYASVATTGTTPGATLSAHFSYLEGKGEDVTTISQTIATDGPATTTFKLRNPNNWPAGKYKVEIAIDGKPAASQTFEVKAA</sequence>
<dbReference type="PROSITE" id="PS51257">
    <property type="entry name" value="PROKAR_LIPOPROTEIN"/>
    <property type="match status" value="1"/>
</dbReference>
<name>A0A1H6XEF8_9GAMM</name>